<evidence type="ECO:0000313" key="16">
    <source>
        <dbReference type="EMBL" id="PSS23312.1"/>
    </source>
</evidence>
<dbReference type="GO" id="GO:0008843">
    <property type="term" value="F:endochitinase activity"/>
    <property type="evidence" value="ECO:0007669"/>
    <property type="project" value="UniProtKB-EC"/>
</dbReference>
<dbReference type="GO" id="GO:0008061">
    <property type="term" value="F:chitin binding"/>
    <property type="evidence" value="ECO:0007669"/>
    <property type="project" value="UniProtKB-UniRule"/>
</dbReference>
<protein>
    <recommendedName>
        <fullName evidence="3">chitinase</fullName>
        <ecNumber evidence="3">3.2.1.14</ecNumber>
    </recommendedName>
</protein>
<comment type="similarity">
    <text evidence="2">Belongs to the glycosyl hydrolase 18 family. Chitinase class V subfamily.</text>
</comment>
<dbReference type="InterPro" id="IPR001223">
    <property type="entry name" value="Glyco_hydro18_cat"/>
</dbReference>
<dbReference type="InterPro" id="IPR036861">
    <property type="entry name" value="Endochitinase-like_sf"/>
</dbReference>
<accession>A0A2T3B8Z5</accession>
<evidence type="ECO:0000256" key="6">
    <source>
        <dbReference type="ARBA" id="ARBA00023024"/>
    </source>
</evidence>
<evidence type="ECO:0000256" key="3">
    <source>
        <dbReference type="ARBA" id="ARBA00012729"/>
    </source>
</evidence>
<dbReference type="Pfam" id="PF00187">
    <property type="entry name" value="Chitin_bind_1"/>
    <property type="match status" value="1"/>
</dbReference>
<evidence type="ECO:0000256" key="12">
    <source>
        <dbReference type="SAM" id="MobiDB-lite"/>
    </source>
</evidence>
<dbReference type="Gene3D" id="3.20.20.80">
    <property type="entry name" value="Glycosidases"/>
    <property type="match status" value="1"/>
</dbReference>
<dbReference type="SMART" id="SM00636">
    <property type="entry name" value="Glyco_18"/>
    <property type="match status" value="1"/>
</dbReference>
<feature type="domain" description="GH18" evidence="15">
    <location>
        <begin position="176"/>
        <end position="534"/>
    </location>
</feature>
<keyword evidence="4 10" id="KW-0147">Chitin-binding</keyword>
<evidence type="ECO:0000256" key="1">
    <source>
        <dbReference type="ARBA" id="ARBA00000822"/>
    </source>
</evidence>
<dbReference type="EC" id="3.2.1.14" evidence="3"/>
<feature type="region of interest" description="Disordered" evidence="12">
    <location>
        <begin position="753"/>
        <end position="781"/>
    </location>
</feature>
<feature type="chain" id="PRO_5015554530" description="chitinase" evidence="13">
    <location>
        <begin position="21"/>
        <end position="1124"/>
    </location>
</feature>
<dbReference type="PROSITE" id="PS01095">
    <property type="entry name" value="GH18_1"/>
    <property type="match status" value="1"/>
</dbReference>
<keyword evidence="7" id="KW-0119">Carbohydrate metabolism</keyword>
<dbReference type="SUPFAM" id="SSF51445">
    <property type="entry name" value="(Trans)glycosidases"/>
    <property type="match status" value="1"/>
</dbReference>
<dbReference type="SUPFAM" id="SSF57016">
    <property type="entry name" value="Plant lectins/antimicrobial peptides"/>
    <property type="match status" value="1"/>
</dbReference>
<dbReference type="STRING" id="857342.A0A2T3B8Z5"/>
<organism evidence="16 17">
    <name type="scientific">Amorphotheca resinae ATCC 22711</name>
    <dbReference type="NCBI Taxonomy" id="857342"/>
    <lineage>
        <taxon>Eukaryota</taxon>
        <taxon>Fungi</taxon>
        <taxon>Dikarya</taxon>
        <taxon>Ascomycota</taxon>
        <taxon>Pezizomycotina</taxon>
        <taxon>Leotiomycetes</taxon>
        <taxon>Helotiales</taxon>
        <taxon>Amorphothecaceae</taxon>
        <taxon>Amorphotheca</taxon>
    </lineage>
</organism>
<dbReference type="CDD" id="cd00035">
    <property type="entry name" value="ChtBD1"/>
    <property type="match status" value="1"/>
</dbReference>
<feature type="disulfide bond" evidence="10">
    <location>
        <begin position="122"/>
        <end position="134"/>
    </location>
</feature>
<dbReference type="PROSITE" id="PS50941">
    <property type="entry name" value="CHIT_BIND_I_2"/>
    <property type="match status" value="1"/>
</dbReference>
<dbReference type="RefSeq" id="XP_024723358.1">
    <property type="nucleotide sequence ID" value="XM_024870097.1"/>
</dbReference>
<feature type="domain" description="Chitin-binding type-1" evidence="14">
    <location>
        <begin position="108"/>
        <end position="162"/>
    </location>
</feature>
<dbReference type="GO" id="GO:0000272">
    <property type="term" value="P:polysaccharide catabolic process"/>
    <property type="evidence" value="ECO:0007669"/>
    <property type="project" value="UniProtKB-KW"/>
</dbReference>
<dbReference type="AlphaFoldDB" id="A0A2T3B8Z5"/>
<evidence type="ECO:0000256" key="13">
    <source>
        <dbReference type="SAM" id="SignalP"/>
    </source>
</evidence>
<feature type="signal peptide" evidence="13">
    <location>
        <begin position="1"/>
        <end position="20"/>
    </location>
</feature>
<dbReference type="PROSITE" id="PS51910">
    <property type="entry name" value="GH18_2"/>
    <property type="match status" value="1"/>
</dbReference>
<evidence type="ECO:0000256" key="2">
    <source>
        <dbReference type="ARBA" id="ARBA00008682"/>
    </source>
</evidence>
<evidence type="ECO:0000256" key="7">
    <source>
        <dbReference type="ARBA" id="ARBA00023277"/>
    </source>
</evidence>
<dbReference type="InterPro" id="IPR011583">
    <property type="entry name" value="Chitinase_II/V-like_cat"/>
</dbReference>
<evidence type="ECO:0000256" key="8">
    <source>
        <dbReference type="ARBA" id="ARBA00023295"/>
    </source>
</evidence>
<dbReference type="OrthoDB" id="73875at2759"/>
<dbReference type="InterPro" id="IPR050314">
    <property type="entry name" value="Glycosyl_Hydrlase_18"/>
</dbReference>
<dbReference type="SUPFAM" id="SSF54556">
    <property type="entry name" value="Chitinase insertion domain"/>
    <property type="match status" value="1"/>
</dbReference>
<dbReference type="InterPro" id="IPR029070">
    <property type="entry name" value="Chitinase_insertion_sf"/>
</dbReference>
<proteinExistence type="inferred from homology"/>
<sequence length="1124" mass="120098">MVTISLKLALVFAFFHLILAANVTLYTPLYAKHSHSTPVFLNTSGKSVNPLIKALHTRDFLEKRDLPTGTCAPGTPCVNGACCGMNGLCGYSPLECGTSTCLSNCNATAECGQYALPDSAHCPLNVCCSYFGFCGTTDQFCSTENDTTSDTPCQEGYGTCGPANTPSCTGGSSISGRTIGYYESWSNTRPCDKRAPKDLDLTGFTHMNFAFAFFDPTSFELAPMDANAQSLYSDFTNIKSANPGLKTWISVGGWTFNDDDNSPSTRTAFSDMASTSANRAAFIKSLTKFFNTYGFDGIDIDWEYPSAGDRGGVKADAANFVSLVKDLRNAFGSSKGISATLPSSFWYLQGFDVVGMASYLDWFNVMTYDIHGTWDSTSKFTGPYIRPHTNLTEIEQGLELLWRAGIDPQKVTLGLGWYGRSFTLSDTTCTTPNGVCMFAAGGTPGECTNSAGTLSNAEIFRIIQDNDLVKTYDDVAAVNWISWNDDQWVSYDDGESMQAKLQKANDLCLGGIMIWSVDQDNTNGDSTSDLLGIGPTNGRSSVEAAEIKSKMVDVTQGAQVQNSCYWTFCGQSCQNAYFPVTQAKGEDANNNADVSRNTVCTGTDVQQLCCAPGTTLGTCQWEGWNGVGMPCSPICTDENAIIIAENSNDSNGGVIEDQTCNGGYQAYCCSGFVASTQTNPSNLQLVGQNGVTKRGIGPVGSTVGRCLSAAAIAAEEIAAAALAFFTFGASEVAFAAEVVVNIAVCAALAAVARSAPPGGPSQGKPKTPKTGGTGGSKTAAGRYDIKTYPTSSDSSACGCLVTYTCQYGIQPNGWDEVCDNQRWGIDKVMNGLTREIAPRAGVQYQQQSWRPQHLGWQALAQASAPNENGNLESRCQFPMGSLVEARGLGPQVCRLVNGPANRRQGNDFGNFIIASWEPCRAYQSAVCSTANADPPITWAFDGMDASRIAGNVNGKHFIQHYGFDSQTAGKECWATASFNDPSGAPVTSTVLDHGFRVLSNDPIFSAPYLWPAQAYAPTPNANAVLPQNIASAIYQRQQDVLAELEGHKATYNGSEVDCSTCDVIVDKHGQEFRPRGRAWRHVKKPNEEVTVTTTSAVVLKSTEALTEGGSEVKRTLPRETGSAA</sequence>
<dbReference type="GeneID" id="36578178"/>
<dbReference type="Gene3D" id="3.30.60.10">
    <property type="entry name" value="Endochitinase-like"/>
    <property type="match status" value="1"/>
</dbReference>
<dbReference type="SMART" id="SM00270">
    <property type="entry name" value="ChtBD1"/>
    <property type="match status" value="2"/>
</dbReference>
<dbReference type="PANTHER" id="PTHR11177:SF333">
    <property type="entry name" value="CHITINASE"/>
    <property type="match status" value="1"/>
</dbReference>
<evidence type="ECO:0000259" key="14">
    <source>
        <dbReference type="PROSITE" id="PS50941"/>
    </source>
</evidence>
<keyword evidence="13" id="KW-0732">Signal</keyword>
<dbReference type="EMBL" id="KZ679008">
    <property type="protein sequence ID" value="PSS23312.1"/>
    <property type="molecule type" value="Genomic_DNA"/>
</dbReference>
<comment type="caution">
    <text evidence="10">Lacks conserved residue(s) required for the propagation of feature annotation.</text>
</comment>
<name>A0A2T3B8Z5_AMORE</name>
<keyword evidence="17" id="KW-1185">Reference proteome</keyword>
<dbReference type="InterPro" id="IPR001579">
    <property type="entry name" value="Glyco_hydro_18_chit_AS"/>
</dbReference>
<keyword evidence="5 11" id="KW-0378">Hydrolase</keyword>
<dbReference type="InParanoid" id="A0A2T3B8Z5"/>
<dbReference type="PROSITE" id="PS00026">
    <property type="entry name" value="CHIT_BIND_I_1"/>
    <property type="match status" value="1"/>
</dbReference>
<keyword evidence="8 11" id="KW-0326">Glycosidase</keyword>
<dbReference type="Gene3D" id="3.10.50.10">
    <property type="match status" value="1"/>
</dbReference>
<evidence type="ECO:0000313" key="17">
    <source>
        <dbReference type="Proteomes" id="UP000241818"/>
    </source>
</evidence>
<dbReference type="Proteomes" id="UP000241818">
    <property type="component" value="Unassembled WGS sequence"/>
</dbReference>
<dbReference type="GO" id="GO:0006032">
    <property type="term" value="P:chitin catabolic process"/>
    <property type="evidence" value="ECO:0007669"/>
    <property type="project" value="UniProtKB-KW"/>
</dbReference>
<dbReference type="Pfam" id="PF00704">
    <property type="entry name" value="Glyco_hydro_18"/>
    <property type="match status" value="1"/>
</dbReference>
<keyword evidence="9" id="KW-0624">Polysaccharide degradation</keyword>
<dbReference type="InterPro" id="IPR001002">
    <property type="entry name" value="Chitin-bd_1"/>
</dbReference>
<evidence type="ECO:0000256" key="11">
    <source>
        <dbReference type="RuleBase" id="RU000489"/>
    </source>
</evidence>
<keyword evidence="6" id="KW-0146">Chitin degradation</keyword>
<dbReference type="PANTHER" id="PTHR11177">
    <property type="entry name" value="CHITINASE"/>
    <property type="match status" value="1"/>
</dbReference>
<comment type="catalytic activity">
    <reaction evidence="1">
        <text>Random endo-hydrolysis of N-acetyl-beta-D-glucosaminide (1-&gt;4)-beta-linkages in chitin and chitodextrins.</text>
        <dbReference type="EC" id="3.2.1.14"/>
    </reaction>
</comment>
<dbReference type="InterPro" id="IPR018371">
    <property type="entry name" value="Chitin-binding_1_CS"/>
</dbReference>
<feature type="disulfide bond" evidence="10">
    <location>
        <begin position="127"/>
        <end position="141"/>
    </location>
</feature>
<evidence type="ECO:0000259" key="15">
    <source>
        <dbReference type="PROSITE" id="PS51910"/>
    </source>
</evidence>
<keyword evidence="10" id="KW-1015">Disulfide bond</keyword>
<dbReference type="InterPro" id="IPR017853">
    <property type="entry name" value="GH"/>
</dbReference>
<evidence type="ECO:0000256" key="9">
    <source>
        <dbReference type="ARBA" id="ARBA00023326"/>
    </source>
</evidence>
<reference evidence="16 17" key="1">
    <citation type="journal article" date="2018" name="New Phytol.">
        <title>Comparative genomics and transcriptomics depict ericoid mycorrhizal fungi as versatile saprotrophs and plant mutualists.</title>
        <authorList>
            <person name="Martino E."/>
            <person name="Morin E."/>
            <person name="Grelet G.A."/>
            <person name="Kuo A."/>
            <person name="Kohler A."/>
            <person name="Daghino S."/>
            <person name="Barry K.W."/>
            <person name="Cichocki N."/>
            <person name="Clum A."/>
            <person name="Dockter R.B."/>
            <person name="Hainaut M."/>
            <person name="Kuo R.C."/>
            <person name="LaButti K."/>
            <person name="Lindahl B.D."/>
            <person name="Lindquist E.A."/>
            <person name="Lipzen A."/>
            <person name="Khouja H.R."/>
            <person name="Magnuson J."/>
            <person name="Murat C."/>
            <person name="Ohm R.A."/>
            <person name="Singer S.W."/>
            <person name="Spatafora J.W."/>
            <person name="Wang M."/>
            <person name="Veneault-Fourrey C."/>
            <person name="Henrissat B."/>
            <person name="Grigoriev I.V."/>
            <person name="Martin F.M."/>
            <person name="Perotto S."/>
        </authorList>
    </citation>
    <scope>NUCLEOTIDE SEQUENCE [LARGE SCALE GENOMIC DNA]</scope>
    <source>
        <strain evidence="16 17">ATCC 22711</strain>
    </source>
</reference>
<evidence type="ECO:0000256" key="4">
    <source>
        <dbReference type="ARBA" id="ARBA00022669"/>
    </source>
</evidence>
<gene>
    <name evidence="16" type="ORF">M430DRAFT_98093</name>
</gene>
<evidence type="ECO:0000256" key="5">
    <source>
        <dbReference type="ARBA" id="ARBA00022801"/>
    </source>
</evidence>
<evidence type="ECO:0000256" key="10">
    <source>
        <dbReference type="PROSITE-ProRule" id="PRU00261"/>
    </source>
</evidence>